<name>A0A2T9YDE2_9FUNG</name>
<evidence type="ECO:0000313" key="6">
    <source>
        <dbReference type="Proteomes" id="UP000245383"/>
    </source>
</evidence>
<dbReference type="EMBL" id="MBFR01000265">
    <property type="protein sequence ID" value="PVU90325.1"/>
    <property type="molecule type" value="Genomic_DNA"/>
</dbReference>
<dbReference type="STRING" id="133385.A0A2T9YDE2"/>
<organism evidence="5 6">
    <name type="scientific">Smittium simulii</name>
    <dbReference type="NCBI Taxonomy" id="133385"/>
    <lineage>
        <taxon>Eukaryota</taxon>
        <taxon>Fungi</taxon>
        <taxon>Fungi incertae sedis</taxon>
        <taxon>Zoopagomycota</taxon>
        <taxon>Kickxellomycotina</taxon>
        <taxon>Harpellomycetes</taxon>
        <taxon>Harpellales</taxon>
        <taxon>Legeriomycetaceae</taxon>
        <taxon>Smittium</taxon>
    </lineage>
</organism>
<keyword evidence="4" id="KW-0732">Signal</keyword>
<dbReference type="GO" id="GO:0051015">
    <property type="term" value="F:actin filament binding"/>
    <property type="evidence" value="ECO:0007669"/>
    <property type="project" value="TreeGrafter"/>
</dbReference>
<dbReference type="SUPFAM" id="SSF50978">
    <property type="entry name" value="WD40 repeat-like"/>
    <property type="match status" value="1"/>
</dbReference>
<dbReference type="InterPro" id="IPR036322">
    <property type="entry name" value="WD40_repeat_dom_sf"/>
</dbReference>
<accession>A0A2T9YDE2</accession>
<comment type="caution">
    <text evidence="5">The sequence shown here is derived from an EMBL/GenBank/DDBJ whole genome shotgun (WGS) entry which is preliminary data.</text>
</comment>
<dbReference type="InterPro" id="IPR001680">
    <property type="entry name" value="WD40_rpt"/>
</dbReference>
<dbReference type="FunFam" id="2.130.10.10:FF:000102">
    <property type="entry name" value="Actin-interacting protein 1"/>
    <property type="match status" value="1"/>
</dbReference>
<feature type="chain" id="PRO_5015781440" evidence="4">
    <location>
        <begin position="17"/>
        <end position="353"/>
    </location>
</feature>
<dbReference type="Gene3D" id="2.130.10.10">
    <property type="entry name" value="YVTN repeat-like/Quinoprotein amine dehydrogenase"/>
    <property type="match status" value="1"/>
</dbReference>
<sequence>MQISLGLLFIFLVSQAVPNPTVNRAQTVRIYADKKSGRIVYPNNKNFIIRNLKDPKQVSVYQGHKCATTVARFSPSGYYIASGDIMGNVQVWDSINQEHIMKSEFKILSGPIKDIAWDVDSQRIIVSGEGKERFGHVFTFDSGNSLGTIDGHSKTVNACDMRQKRPFRAATCSDDMTVAFFHGPPFKFNKGIRDHSSIVNDVKFSPDGAFFVTVGSDRKIFLYDGITGDLISNIGNDETSHKGSIYAISWSLDSKKIVTSSGDKTCKIWDIESKELVSTIKIGDDNDSLQMGNLWTSDFIISISLSGDINVLSPETFKVVNVYSGHQKSITCSTMADDNTIYTASYDGRIYIL</sequence>
<reference evidence="5 6" key="1">
    <citation type="journal article" date="2018" name="MBio">
        <title>Comparative Genomics Reveals the Core Gene Toolbox for the Fungus-Insect Symbiosis.</title>
        <authorList>
            <person name="Wang Y."/>
            <person name="Stata M."/>
            <person name="Wang W."/>
            <person name="Stajich J.E."/>
            <person name="White M.M."/>
            <person name="Moncalvo J.M."/>
        </authorList>
    </citation>
    <scope>NUCLEOTIDE SEQUENCE [LARGE SCALE GENOMIC DNA]</scope>
    <source>
        <strain evidence="5 6">SWE-8-4</strain>
    </source>
</reference>
<dbReference type="PANTHER" id="PTHR19856:SF0">
    <property type="entry name" value="WD REPEAT-CONTAINING PROTEIN 1"/>
    <property type="match status" value="1"/>
</dbReference>
<evidence type="ECO:0000256" key="4">
    <source>
        <dbReference type="SAM" id="SignalP"/>
    </source>
</evidence>
<dbReference type="InterPro" id="IPR019775">
    <property type="entry name" value="WD40_repeat_CS"/>
</dbReference>
<dbReference type="Pfam" id="PF00400">
    <property type="entry name" value="WD40"/>
    <property type="match status" value="5"/>
</dbReference>
<dbReference type="PROSITE" id="PS50082">
    <property type="entry name" value="WD_REPEATS_2"/>
    <property type="match status" value="3"/>
</dbReference>
<dbReference type="Proteomes" id="UP000245383">
    <property type="component" value="Unassembled WGS sequence"/>
</dbReference>
<feature type="repeat" description="WD" evidence="3">
    <location>
        <begin position="238"/>
        <end position="279"/>
    </location>
</feature>
<dbReference type="SMART" id="SM00320">
    <property type="entry name" value="WD40"/>
    <property type="match status" value="5"/>
</dbReference>
<dbReference type="AlphaFoldDB" id="A0A2T9YDE2"/>
<evidence type="ECO:0000256" key="1">
    <source>
        <dbReference type="ARBA" id="ARBA00022574"/>
    </source>
</evidence>
<protein>
    <submittedName>
        <fullName evidence="5">Uncharacterized protein</fullName>
    </submittedName>
</protein>
<dbReference type="GO" id="GO:0030864">
    <property type="term" value="C:cortical actin cytoskeleton"/>
    <property type="evidence" value="ECO:0007669"/>
    <property type="project" value="TreeGrafter"/>
</dbReference>
<dbReference type="CDD" id="cd00200">
    <property type="entry name" value="WD40"/>
    <property type="match status" value="1"/>
</dbReference>
<dbReference type="PROSITE" id="PS50294">
    <property type="entry name" value="WD_REPEATS_REGION"/>
    <property type="match status" value="3"/>
</dbReference>
<keyword evidence="6" id="KW-1185">Reference proteome</keyword>
<feature type="repeat" description="WD" evidence="3">
    <location>
        <begin position="61"/>
        <end position="102"/>
    </location>
</feature>
<dbReference type="GO" id="GO:0030042">
    <property type="term" value="P:actin filament depolymerization"/>
    <property type="evidence" value="ECO:0007669"/>
    <property type="project" value="TreeGrafter"/>
</dbReference>
<dbReference type="PROSITE" id="PS00678">
    <property type="entry name" value="WD_REPEATS_1"/>
    <property type="match status" value="1"/>
</dbReference>
<proteinExistence type="predicted"/>
<feature type="signal peptide" evidence="4">
    <location>
        <begin position="1"/>
        <end position="16"/>
    </location>
</feature>
<feature type="repeat" description="WD" evidence="3">
    <location>
        <begin position="192"/>
        <end position="233"/>
    </location>
</feature>
<evidence type="ECO:0000256" key="3">
    <source>
        <dbReference type="PROSITE-ProRule" id="PRU00221"/>
    </source>
</evidence>
<evidence type="ECO:0000256" key="2">
    <source>
        <dbReference type="ARBA" id="ARBA00022737"/>
    </source>
</evidence>
<keyword evidence="1 3" id="KW-0853">WD repeat</keyword>
<dbReference type="InterPro" id="IPR015943">
    <property type="entry name" value="WD40/YVTN_repeat-like_dom_sf"/>
</dbReference>
<dbReference type="PANTHER" id="PTHR19856">
    <property type="entry name" value="WD-REPEATCONTAINING PROTEIN WDR1"/>
    <property type="match status" value="1"/>
</dbReference>
<dbReference type="OrthoDB" id="2306at2759"/>
<keyword evidence="2" id="KW-0677">Repeat</keyword>
<gene>
    <name evidence="5" type="ORF">BB561_004928</name>
</gene>
<evidence type="ECO:0000313" key="5">
    <source>
        <dbReference type="EMBL" id="PVU90325.1"/>
    </source>
</evidence>